<dbReference type="Pfam" id="PF04326">
    <property type="entry name" value="SLFN_AlbA_2"/>
    <property type="match status" value="1"/>
</dbReference>
<dbReference type="Gene3D" id="3.30.950.30">
    <property type="entry name" value="Schlafen, AAA domain"/>
    <property type="match status" value="1"/>
</dbReference>
<dbReference type="EMBL" id="CP136862">
    <property type="protein sequence ID" value="WOJ90840.1"/>
    <property type="molecule type" value="Genomic_DNA"/>
</dbReference>
<accession>A0ABZ0HWY7</accession>
<keyword evidence="2" id="KW-0547">Nucleotide-binding</keyword>
<keyword evidence="3" id="KW-1185">Reference proteome</keyword>
<reference evidence="2 3" key="1">
    <citation type="submission" date="2023-10" db="EMBL/GenBank/DDBJ databases">
        <title>Novel methanotroph of the genus Methylocapsa from a subarctic wetland.</title>
        <authorList>
            <person name="Belova S.E."/>
            <person name="Oshkin I.Y."/>
            <person name="Miroshnikov K."/>
            <person name="Dedysh S.N."/>
        </authorList>
    </citation>
    <scope>NUCLEOTIDE SEQUENCE [LARGE SCALE GENOMIC DNA]</scope>
    <source>
        <strain evidence="2 3">RX1</strain>
    </source>
</reference>
<keyword evidence="2" id="KW-0067">ATP-binding</keyword>
<evidence type="ECO:0000313" key="2">
    <source>
        <dbReference type="EMBL" id="WOJ90840.1"/>
    </source>
</evidence>
<proteinExistence type="predicted"/>
<dbReference type="Proteomes" id="UP001626536">
    <property type="component" value="Chromosome"/>
</dbReference>
<name>A0ABZ0HWY7_9HYPH</name>
<feature type="domain" description="Schlafen AlbA-2" evidence="1">
    <location>
        <begin position="28"/>
        <end position="172"/>
    </location>
</feature>
<organism evidence="2 3">
    <name type="scientific">Methylocapsa polymorpha</name>
    <dbReference type="NCBI Taxonomy" id="3080828"/>
    <lineage>
        <taxon>Bacteria</taxon>
        <taxon>Pseudomonadati</taxon>
        <taxon>Pseudomonadota</taxon>
        <taxon>Alphaproteobacteria</taxon>
        <taxon>Hyphomicrobiales</taxon>
        <taxon>Beijerinckiaceae</taxon>
        <taxon>Methylocapsa</taxon>
    </lineage>
</organism>
<dbReference type="InterPro" id="IPR007421">
    <property type="entry name" value="Schlafen_AlbA_2_dom"/>
</dbReference>
<evidence type="ECO:0000259" key="1">
    <source>
        <dbReference type="Pfam" id="PF04326"/>
    </source>
</evidence>
<sequence length="437" mass="48330">MSSAIFEKPLSEVTWSDLEEIVTKELEEDQTLEFKEALPAKDGNIDPWQSGRDKIADHARDTLAEEVAAFANAYGGVVIVGIEETNDNPRRAKAFKTPLIRECIECVERLGPALKSRLDPPISGFDIRAFPKPDGNGEGLIVMRVASSTLAPHGVGRPPIAHVRRGSAKEPLTMRDLHNLFWESRTRRERVLQVRRERQGFMVELEHKKQAGRLIRFDGHPVPASDPHLMFRCTVVPEQSLGLSGIASKLINAPLARPEIPMKNGQTSAAAFGNGRLPRGWQPKAHAAQAEDVTGRMFSLWTIGDDGLVDVVGFSLSRDSKNEHYPGWFSLTVAQLLLMAEQLRLTAGRPDVPLIVDAQFRHIGTARALPGPGAWEVGLPDENVAIGPFAVTARAELPRVHRDIEREIWFGLGVPRVVPLEVDFETVFSNYLVVRTG</sequence>
<evidence type="ECO:0000313" key="3">
    <source>
        <dbReference type="Proteomes" id="UP001626536"/>
    </source>
</evidence>
<protein>
    <submittedName>
        <fullName evidence="2">ATP-binding protein</fullName>
    </submittedName>
</protein>
<dbReference type="InterPro" id="IPR038461">
    <property type="entry name" value="Schlafen_AlbA_2_dom_sf"/>
</dbReference>
<dbReference type="GO" id="GO:0005524">
    <property type="term" value="F:ATP binding"/>
    <property type="evidence" value="ECO:0007669"/>
    <property type="project" value="UniProtKB-KW"/>
</dbReference>
<dbReference type="RefSeq" id="WP_407340426.1">
    <property type="nucleotide sequence ID" value="NZ_CP136862.1"/>
</dbReference>
<gene>
    <name evidence="2" type="ORF">RZS28_06030</name>
</gene>